<evidence type="ECO:0000259" key="1">
    <source>
        <dbReference type="Pfam" id="PF14279"/>
    </source>
</evidence>
<keyword evidence="3" id="KW-1185">Reference proteome</keyword>
<dbReference type="Pfam" id="PF14279">
    <property type="entry name" value="HNH_5"/>
    <property type="match status" value="1"/>
</dbReference>
<reference evidence="2" key="1">
    <citation type="submission" date="2020-10" db="EMBL/GenBank/DDBJ databases">
        <title>Genomic Encyclopedia of Type Strains, Phase IV (KMG-IV): sequencing the most valuable type-strain genomes for metagenomic binning, comparative biology and taxonomic classification.</title>
        <authorList>
            <person name="Goeker M."/>
        </authorList>
    </citation>
    <scope>NUCLEOTIDE SEQUENCE</scope>
    <source>
        <strain evidence="2">DSM 13886</strain>
    </source>
</reference>
<evidence type="ECO:0000313" key="2">
    <source>
        <dbReference type="EMBL" id="MBE1556006.1"/>
    </source>
</evidence>
<organism evidence="2 3">
    <name type="scientific">Sporosarcina limicola</name>
    <dbReference type="NCBI Taxonomy" id="34101"/>
    <lineage>
        <taxon>Bacteria</taxon>
        <taxon>Bacillati</taxon>
        <taxon>Bacillota</taxon>
        <taxon>Bacilli</taxon>
        <taxon>Bacillales</taxon>
        <taxon>Caryophanaceae</taxon>
        <taxon>Sporosarcina</taxon>
    </lineage>
</organism>
<dbReference type="RefSeq" id="WP_192599693.1">
    <property type="nucleotide sequence ID" value="NZ_JADBEL010000020.1"/>
</dbReference>
<name>A0A927R4B6_9BACL</name>
<dbReference type="AlphaFoldDB" id="A0A927R4B6"/>
<sequence>MEKHKCIYCLRTKYESEFNKEHVVPRMMGTYQDAFVLSNFQVCQECNSYFSRQIEDKIALDSYEGFLRMQFRDKPMSDGRRLTDSRIRIIGNEGVFKGLPFYVLTDTSNPYRIRFEVEPMVGIISSLEANEYIYYTLENLPDATKEVKSRLKKAEQPIINTGIDRELLERELEEKGYLIGKYNYFEKSITDFYKEPEFMTIIEMKIDSFMRRVCAKTVFNYLCHSRGKEFVLDSSFDLIREYIRYGQWSEELWFRYSKGPVSSVEMPNETAHVVGYMWYPENDQWILCGSLTWFGDITYIFKLGISNQKVQQLNTLNSTTMACFNNVDRTIIEDDAVHIYGGRPDEI</sequence>
<accession>A0A927R4B6</accession>
<dbReference type="InterPro" id="IPR029471">
    <property type="entry name" value="HNH_5"/>
</dbReference>
<feature type="domain" description="HNH endonuclease 5" evidence="1">
    <location>
        <begin position="6"/>
        <end position="58"/>
    </location>
</feature>
<proteinExistence type="predicted"/>
<gene>
    <name evidence="2" type="ORF">H4683_003127</name>
</gene>
<dbReference type="Proteomes" id="UP000658225">
    <property type="component" value="Unassembled WGS sequence"/>
</dbReference>
<comment type="caution">
    <text evidence="2">The sequence shown here is derived from an EMBL/GenBank/DDBJ whole genome shotgun (WGS) entry which is preliminary data.</text>
</comment>
<dbReference type="EMBL" id="JADBEL010000020">
    <property type="protein sequence ID" value="MBE1556006.1"/>
    <property type="molecule type" value="Genomic_DNA"/>
</dbReference>
<protein>
    <recommendedName>
        <fullName evidence="1">HNH endonuclease 5 domain-containing protein</fullName>
    </recommendedName>
</protein>
<evidence type="ECO:0000313" key="3">
    <source>
        <dbReference type="Proteomes" id="UP000658225"/>
    </source>
</evidence>